<comment type="caution">
    <text evidence="5">The sequence shown here is derived from an EMBL/GenBank/DDBJ whole genome shotgun (WGS) entry which is preliminary data.</text>
</comment>
<feature type="compositionally biased region" description="Acidic residues" evidence="4">
    <location>
        <begin position="483"/>
        <end position="497"/>
    </location>
</feature>
<protein>
    <recommendedName>
        <fullName evidence="7">FAD-binding domain-containing protein</fullName>
    </recommendedName>
</protein>
<gene>
    <name evidence="5" type="ORF">FN846DRAFT_916835</name>
</gene>
<dbReference type="Gene3D" id="3.50.50.60">
    <property type="entry name" value="FAD/NAD(P)-binding domain"/>
    <property type="match status" value="1"/>
</dbReference>
<reference evidence="5 6" key="1">
    <citation type="submission" date="2019-09" db="EMBL/GenBank/DDBJ databases">
        <title>Draft genome of the ectomycorrhizal ascomycete Sphaerosporella brunnea.</title>
        <authorList>
            <consortium name="DOE Joint Genome Institute"/>
            <person name="Benucci G.M."/>
            <person name="Marozzi G."/>
            <person name="Antonielli L."/>
            <person name="Sanchez S."/>
            <person name="Marco P."/>
            <person name="Wang X."/>
            <person name="Falini L.B."/>
            <person name="Barry K."/>
            <person name="Haridas S."/>
            <person name="Lipzen A."/>
            <person name="Labutti K."/>
            <person name="Grigoriev I.V."/>
            <person name="Murat C."/>
            <person name="Martin F."/>
            <person name="Albertini E."/>
            <person name="Donnini D."/>
            <person name="Bonito G."/>
        </authorList>
    </citation>
    <scope>NUCLEOTIDE SEQUENCE [LARGE SCALE GENOMIC DNA]</scope>
    <source>
        <strain evidence="5 6">Sb_GMNB300</strain>
    </source>
</reference>
<dbReference type="InParanoid" id="A0A5J5F6B2"/>
<organism evidence="5 6">
    <name type="scientific">Sphaerosporella brunnea</name>
    <dbReference type="NCBI Taxonomy" id="1250544"/>
    <lineage>
        <taxon>Eukaryota</taxon>
        <taxon>Fungi</taxon>
        <taxon>Dikarya</taxon>
        <taxon>Ascomycota</taxon>
        <taxon>Pezizomycotina</taxon>
        <taxon>Pezizomycetes</taxon>
        <taxon>Pezizales</taxon>
        <taxon>Pyronemataceae</taxon>
        <taxon>Sphaerosporella</taxon>
    </lineage>
</organism>
<comment type="similarity">
    <text evidence="1">Belongs to the paxM FAD-dependent monooxygenase family.</text>
</comment>
<keyword evidence="6" id="KW-1185">Reference proteome</keyword>
<evidence type="ECO:0000313" key="5">
    <source>
        <dbReference type="EMBL" id="KAA8912032.1"/>
    </source>
</evidence>
<proteinExistence type="inferred from homology"/>
<dbReference type="AlphaFoldDB" id="A0A5J5F6B2"/>
<dbReference type="PANTHER" id="PTHR13789:SF147">
    <property type="entry name" value="PUTATIVE (AFU_ORTHOLOGUE AFUA_2G01950)-RELATED"/>
    <property type="match status" value="1"/>
</dbReference>
<feature type="region of interest" description="Disordered" evidence="4">
    <location>
        <begin position="463"/>
        <end position="596"/>
    </location>
</feature>
<keyword evidence="3" id="KW-0503">Monooxygenase</keyword>
<evidence type="ECO:0000313" key="6">
    <source>
        <dbReference type="Proteomes" id="UP000326924"/>
    </source>
</evidence>
<dbReference type="Proteomes" id="UP000326924">
    <property type="component" value="Unassembled WGS sequence"/>
</dbReference>
<feature type="compositionally biased region" description="Basic and acidic residues" evidence="4">
    <location>
        <begin position="570"/>
        <end position="596"/>
    </location>
</feature>
<dbReference type="InterPro" id="IPR036188">
    <property type="entry name" value="FAD/NAD-bd_sf"/>
</dbReference>
<dbReference type="InterPro" id="IPR050493">
    <property type="entry name" value="FAD-dep_Monooxygenase_BioMet"/>
</dbReference>
<dbReference type="SUPFAM" id="SSF51905">
    <property type="entry name" value="FAD/NAD(P)-binding domain"/>
    <property type="match status" value="1"/>
</dbReference>
<dbReference type="EMBL" id="VXIS01000029">
    <property type="protein sequence ID" value="KAA8912032.1"/>
    <property type="molecule type" value="Genomic_DNA"/>
</dbReference>
<dbReference type="OrthoDB" id="5387662at2759"/>
<keyword evidence="2" id="KW-0560">Oxidoreductase</keyword>
<sequence length="596" mass="64873">MITAVVTAIAITQREARRQQAEKEAEAAAAAKKSVLVVGGGISGLLVGLFCRQQGFAVTVADRKGAGEFLEGDWGEGVVWVPRSAGRVLRGVHERMGAEMRERACGVDTLRYRKHRSGREVCASKLRDTLLFAASDFHALLRDFTTAELKLETEIVAYRDGAEDLDGPLPQGRPYALTNKGEKIYADCIVVCDGDEGQGRAHVLASQGITELPEIDTQWNQSTGSILAEGLLGNDKAAALLQGGDAADMWVGPDAYVFTLVVGDGEEVIFLSHDLDAENEGELELSDLLAGWNPALSSPLTTPSPDTLITSKRLTIRQKPPSLVSRKSRKLLLFGKNCFTFPPHSPHLEWCYHVEAAATLAVCLRKAASVPLGLEVYSRLTALRWKEAMEMAQERFNTVTAAAAEAELEAADLLWEVEPGDGEKGAWWEYDAEAVAEKNFDAVIELLTQELLGKQRAMAEEQARAVEEERKRMEGEQKKAEEGLSEEPEEGESEEGVVEEKNIGENRNAGLGTKEEDEKKKEAEQVEAAPKTTHGNPPENEANAGEGMLLADEDEDEDGGIPVEEVVCSKPKDSERTGDSAARTRTEVEVRNGAKH</sequence>
<feature type="compositionally biased region" description="Basic and acidic residues" evidence="4">
    <location>
        <begin position="513"/>
        <end position="524"/>
    </location>
</feature>
<dbReference type="PANTHER" id="PTHR13789">
    <property type="entry name" value="MONOOXYGENASE"/>
    <property type="match status" value="1"/>
</dbReference>
<evidence type="ECO:0000256" key="4">
    <source>
        <dbReference type="SAM" id="MobiDB-lite"/>
    </source>
</evidence>
<dbReference type="GO" id="GO:0004497">
    <property type="term" value="F:monooxygenase activity"/>
    <property type="evidence" value="ECO:0007669"/>
    <property type="project" value="UniProtKB-KW"/>
</dbReference>
<evidence type="ECO:0008006" key="7">
    <source>
        <dbReference type="Google" id="ProtNLM"/>
    </source>
</evidence>
<evidence type="ECO:0000256" key="1">
    <source>
        <dbReference type="ARBA" id="ARBA00007992"/>
    </source>
</evidence>
<accession>A0A5J5F6B2</accession>
<evidence type="ECO:0000256" key="3">
    <source>
        <dbReference type="ARBA" id="ARBA00023033"/>
    </source>
</evidence>
<evidence type="ECO:0000256" key="2">
    <source>
        <dbReference type="ARBA" id="ARBA00023002"/>
    </source>
</evidence>
<name>A0A5J5F6B2_9PEZI</name>
<dbReference type="PRINTS" id="PR00420">
    <property type="entry name" value="RNGMNOXGNASE"/>
</dbReference>
<feature type="compositionally biased region" description="Basic and acidic residues" evidence="4">
    <location>
        <begin position="463"/>
        <end position="482"/>
    </location>
</feature>